<gene>
    <name evidence="6" type="ORF">BDEG_28274</name>
</gene>
<accession>A0A177WZ18</accession>
<evidence type="ECO:0000256" key="5">
    <source>
        <dbReference type="PIRSR" id="PIRSR005902-1"/>
    </source>
</evidence>
<proteinExistence type="inferred from homology"/>
<evidence type="ECO:0008006" key="8">
    <source>
        <dbReference type="Google" id="ProtNLM"/>
    </source>
</evidence>
<dbReference type="AlphaFoldDB" id="A0A177WZ18"/>
<dbReference type="GO" id="GO:0005829">
    <property type="term" value="C:cytosol"/>
    <property type="evidence" value="ECO:0007669"/>
    <property type="project" value="TreeGrafter"/>
</dbReference>
<evidence type="ECO:0000256" key="3">
    <source>
        <dbReference type="ARBA" id="ARBA00022723"/>
    </source>
</evidence>
<dbReference type="InterPro" id="IPR050891">
    <property type="entry name" value="TatD-type_Hydrolase"/>
</dbReference>
<feature type="binding site" evidence="5">
    <location>
        <position position="91"/>
    </location>
    <ligand>
        <name>a divalent metal cation</name>
        <dbReference type="ChEBI" id="CHEBI:60240"/>
        <label>2</label>
    </ligand>
</feature>
<evidence type="ECO:0000313" key="7">
    <source>
        <dbReference type="Proteomes" id="UP000077115"/>
    </source>
</evidence>
<organism evidence="6 7">
    <name type="scientific">Batrachochytrium dendrobatidis (strain JEL423)</name>
    <dbReference type="NCBI Taxonomy" id="403673"/>
    <lineage>
        <taxon>Eukaryota</taxon>
        <taxon>Fungi</taxon>
        <taxon>Fungi incertae sedis</taxon>
        <taxon>Chytridiomycota</taxon>
        <taxon>Chytridiomycota incertae sedis</taxon>
        <taxon>Chytridiomycetes</taxon>
        <taxon>Rhizophydiales</taxon>
        <taxon>Rhizophydiales incertae sedis</taxon>
        <taxon>Batrachochytrium</taxon>
    </lineage>
</organism>
<dbReference type="SUPFAM" id="SSF51556">
    <property type="entry name" value="Metallo-dependent hydrolases"/>
    <property type="match status" value="1"/>
</dbReference>
<name>A0A177WZ18_BATDL</name>
<evidence type="ECO:0000256" key="1">
    <source>
        <dbReference type="ARBA" id="ARBA00009275"/>
    </source>
</evidence>
<dbReference type="PANTHER" id="PTHR10060">
    <property type="entry name" value="TATD FAMILY DEOXYRIBONUCLEASE"/>
    <property type="match status" value="1"/>
</dbReference>
<feature type="binding site" evidence="5">
    <location>
        <position position="54"/>
    </location>
    <ligand>
        <name>a divalent metal cation</name>
        <dbReference type="ChEBI" id="CHEBI:60240"/>
        <label>1</label>
    </ligand>
</feature>
<dbReference type="GO" id="GO:0046872">
    <property type="term" value="F:metal ion binding"/>
    <property type="evidence" value="ECO:0007669"/>
    <property type="project" value="UniProtKB-KW"/>
</dbReference>
<reference evidence="6 7" key="1">
    <citation type="submission" date="2006-10" db="EMBL/GenBank/DDBJ databases">
        <title>The Genome Sequence of Batrachochytrium dendrobatidis JEL423.</title>
        <authorList>
            <consortium name="The Broad Institute Genome Sequencing Platform"/>
            <person name="Birren B."/>
            <person name="Lander E."/>
            <person name="Galagan J."/>
            <person name="Cuomo C."/>
            <person name="Devon K."/>
            <person name="Jaffe D."/>
            <person name="Butler J."/>
            <person name="Alvarez P."/>
            <person name="Gnerre S."/>
            <person name="Grabherr M."/>
            <person name="Kleber M."/>
            <person name="Mauceli E."/>
            <person name="Brockman W."/>
            <person name="Young S."/>
            <person name="LaButti K."/>
            <person name="Sykes S."/>
            <person name="DeCaprio D."/>
            <person name="Crawford M."/>
            <person name="Koehrsen M."/>
            <person name="Engels R."/>
            <person name="Montgomery P."/>
            <person name="Pearson M."/>
            <person name="Howarth C."/>
            <person name="Larson L."/>
            <person name="White J."/>
            <person name="O'Leary S."/>
            <person name="Kodira C."/>
            <person name="Zeng Q."/>
            <person name="Yandava C."/>
            <person name="Alvarado L."/>
            <person name="Longcore J."/>
            <person name="James T."/>
        </authorList>
    </citation>
    <scope>NUCLEOTIDE SEQUENCE [LARGE SCALE GENOMIC DNA]</scope>
    <source>
        <strain evidence="6 7">JEL423</strain>
    </source>
</reference>
<dbReference type="Pfam" id="PF01026">
    <property type="entry name" value="TatD_DNase"/>
    <property type="match status" value="1"/>
</dbReference>
<dbReference type="InterPro" id="IPR032466">
    <property type="entry name" value="Metal_Hydrolase"/>
</dbReference>
<feature type="binding site" evidence="5">
    <location>
        <position position="116"/>
    </location>
    <ligand>
        <name>a divalent metal cation</name>
        <dbReference type="ChEBI" id="CHEBI:60240"/>
        <label>2</label>
    </ligand>
</feature>
<evidence type="ECO:0000256" key="2">
    <source>
        <dbReference type="ARBA" id="ARBA00022722"/>
    </source>
</evidence>
<dbReference type="InterPro" id="IPR018228">
    <property type="entry name" value="DNase_TatD-rel_CS"/>
</dbReference>
<dbReference type="PIRSF" id="PIRSF005902">
    <property type="entry name" value="DNase_TatD"/>
    <property type="match status" value="1"/>
</dbReference>
<protein>
    <recommendedName>
        <fullName evidence="8">TatD family hydrolase</fullName>
    </recommendedName>
</protein>
<keyword evidence="4" id="KW-0378">Hydrolase</keyword>
<dbReference type="CDD" id="cd01310">
    <property type="entry name" value="TatD_DNAse"/>
    <property type="match status" value="1"/>
</dbReference>
<feature type="binding site" evidence="5">
    <location>
        <position position="165"/>
    </location>
    <ligand>
        <name>a divalent metal cation</name>
        <dbReference type="ChEBI" id="CHEBI:60240"/>
        <label>1</label>
    </ligand>
</feature>
<dbReference type="Gene3D" id="3.20.20.140">
    <property type="entry name" value="Metal-dependent hydrolases"/>
    <property type="match status" value="1"/>
</dbReference>
<evidence type="ECO:0000256" key="4">
    <source>
        <dbReference type="ARBA" id="ARBA00022801"/>
    </source>
</evidence>
<comment type="similarity">
    <text evidence="1">Belongs to the metallo-dependent hydrolases superfamily. TatD-type hydrolase family.</text>
</comment>
<sequence length="258" mass="29242">MAVKYNLYSTVGCHPTHAQDIENHPKGSQDYFDSLLALIQSEQSSIKRIVAIGECGLDYDRTHFCPIDIQKRHFVGHFQLAHRTGLPILFHNRNTGTDFIDLVKTHRHLFSTGVVHSFDGSITDLNIFTKELDLYIGINGCSLKTDDQIQVVKQIPLDRLLLETDAPWCDIRPTHASFPFLSAHATPDPLDILGPEAKKKEKFIMGQRVKGRNEPCTLLHVLRVVAGIKNMDEHDLADIVYQNTLKVFFPTEYHSTEV</sequence>
<dbReference type="EMBL" id="DS022314">
    <property type="protein sequence ID" value="OAJ45112.1"/>
    <property type="molecule type" value="Genomic_DNA"/>
</dbReference>
<dbReference type="PANTHER" id="PTHR10060:SF15">
    <property type="entry name" value="DEOXYRIBONUCLEASE TATDN1"/>
    <property type="match status" value="1"/>
</dbReference>
<keyword evidence="3 5" id="KW-0479">Metal-binding</keyword>
<dbReference type="Proteomes" id="UP000077115">
    <property type="component" value="Unassembled WGS sequence"/>
</dbReference>
<reference evidence="6 7" key="2">
    <citation type="submission" date="2016-05" db="EMBL/GenBank/DDBJ databases">
        <title>Lineage-specific infection strategies underlie the spectrum of fungal disease in amphibians.</title>
        <authorList>
            <person name="Cuomo C.A."/>
            <person name="Farrer R.A."/>
            <person name="James T."/>
            <person name="Longcore J."/>
            <person name="Birren B."/>
        </authorList>
    </citation>
    <scope>NUCLEOTIDE SEQUENCE [LARGE SCALE GENOMIC DNA]</scope>
    <source>
        <strain evidence="6 7">JEL423</strain>
    </source>
</reference>
<dbReference type="PROSITE" id="PS01091">
    <property type="entry name" value="TATD_3"/>
    <property type="match status" value="1"/>
</dbReference>
<dbReference type="InterPro" id="IPR001130">
    <property type="entry name" value="TatD-like"/>
</dbReference>
<dbReference type="VEuPathDB" id="FungiDB:BDEG_28274"/>
<keyword evidence="2" id="KW-0540">Nuclease</keyword>
<evidence type="ECO:0000313" key="6">
    <source>
        <dbReference type="EMBL" id="OAJ45112.1"/>
    </source>
</evidence>
<dbReference type="GO" id="GO:0008296">
    <property type="term" value="F:3'-5'-DNA exonuclease activity"/>
    <property type="evidence" value="ECO:0007669"/>
    <property type="project" value="TreeGrafter"/>
</dbReference>